<protein>
    <submittedName>
        <fullName evidence="1">Uncharacterized protein</fullName>
    </submittedName>
</protein>
<dbReference type="EMBL" id="FUIG01000025">
    <property type="protein sequence ID" value="SJM31310.1"/>
    <property type="molecule type" value="Genomic_DNA"/>
</dbReference>
<organism evidence="1 2">
    <name type="scientific">Mesorhizobium delmotii</name>
    <dbReference type="NCBI Taxonomy" id="1631247"/>
    <lineage>
        <taxon>Bacteria</taxon>
        <taxon>Pseudomonadati</taxon>
        <taxon>Pseudomonadota</taxon>
        <taxon>Alphaproteobacteria</taxon>
        <taxon>Hyphomicrobiales</taxon>
        <taxon>Phyllobacteriaceae</taxon>
        <taxon>Mesorhizobium</taxon>
    </lineage>
</organism>
<gene>
    <name evidence="1" type="ORF">BQ8482_190040</name>
</gene>
<evidence type="ECO:0000313" key="2">
    <source>
        <dbReference type="Proteomes" id="UP000245698"/>
    </source>
</evidence>
<dbReference type="Proteomes" id="UP000245698">
    <property type="component" value="Unassembled WGS sequence"/>
</dbReference>
<reference evidence="2" key="1">
    <citation type="submission" date="2016-12" db="EMBL/GenBank/DDBJ databases">
        <authorList>
            <person name="Brunel B."/>
        </authorList>
    </citation>
    <scope>NUCLEOTIDE SEQUENCE [LARGE SCALE GENOMIC DNA]</scope>
</reference>
<name>A0A2P9AJJ7_9HYPH</name>
<proteinExistence type="predicted"/>
<dbReference type="AlphaFoldDB" id="A0A2P9AJJ7"/>
<sequence>MKRLLFVPAGGHAHTPPVRPGGRCPLRSGCRADHLSEEAQDNICNDWAALELVRMAIEQTCPAGVLPSEEAFLLLYGPEPVHEGEALAKAIFETVNRLNPMNANGTPRPEATDFKFLERHIAL</sequence>
<keyword evidence="2" id="KW-1185">Reference proteome</keyword>
<accession>A0A2P9AJJ7</accession>
<dbReference type="RefSeq" id="WP_123148593.1">
    <property type="nucleotide sequence ID" value="NZ_FUIG01000025.1"/>
</dbReference>
<evidence type="ECO:0000313" key="1">
    <source>
        <dbReference type="EMBL" id="SJM31310.1"/>
    </source>
</evidence>